<evidence type="ECO:0000256" key="2">
    <source>
        <dbReference type="NCBIfam" id="TIGR01068"/>
    </source>
</evidence>
<accession>A0AAX3BFD7</accession>
<dbReference type="EMBL" id="CP073355">
    <property type="protein sequence ID" value="URA11097.1"/>
    <property type="molecule type" value="Genomic_DNA"/>
</dbReference>
<dbReference type="KEGG" id="taqu:KDW03_04685"/>
<dbReference type="PRINTS" id="PR00421">
    <property type="entry name" value="THIOREDOXIN"/>
</dbReference>
<dbReference type="InterPro" id="IPR013766">
    <property type="entry name" value="Thioredoxin_domain"/>
</dbReference>
<evidence type="ECO:0000313" key="5">
    <source>
        <dbReference type="Proteomes" id="UP001056539"/>
    </source>
</evidence>
<dbReference type="GO" id="GO:0015035">
    <property type="term" value="F:protein-disulfide reductase activity"/>
    <property type="evidence" value="ECO:0007669"/>
    <property type="project" value="UniProtKB-UniRule"/>
</dbReference>
<sequence length="335" mass="37663">MEQLIDAKTRKELSKLFEENLTREVEVKVYSTGDEDLHEFARQFPSELAEISSKVHVNHFPARDDLTNPTVIVGENLGYNFRFLGTPYGHEASTIIEVIRMLSQGKSSLAPKYQQALQRLDRDVKIQVFVTPSCPYCPQAALLAAQVMLANPQRITVEVVEAQENPELSMQYRVSSVPQQVINGAMDSITIGVQRESNFVEQVIRYGSGDPDIILKEMNQKNIVSLPDHVEGEIELSEENFDEALKKYPRLVVDFWAEWCMPCKMMAPIFATLAEEDHTTVYAKCNVDENPSIAERYGINSIPTIGVFKSGQLSKEIVGVRPKAQLVSEIEKALA</sequence>
<dbReference type="InterPro" id="IPR011767">
    <property type="entry name" value="GLR_AS"/>
</dbReference>
<evidence type="ECO:0000313" key="4">
    <source>
        <dbReference type="EMBL" id="URA11097.1"/>
    </source>
</evidence>
<dbReference type="SUPFAM" id="SSF52833">
    <property type="entry name" value="Thioredoxin-like"/>
    <property type="match status" value="3"/>
</dbReference>
<organism evidence="4 5">
    <name type="scientific">Thermospira aquatica</name>
    <dbReference type="NCBI Taxonomy" id="2828656"/>
    <lineage>
        <taxon>Bacteria</taxon>
        <taxon>Pseudomonadati</taxon>
        <taxon>Spirochaetota</taxon>
        <taxon>Spirochaetia</taxon>
        <taxon>Brevinematales</taxon>
        <taxon>Thermospiraceae</taxon>
        <taxon>Thermospira</taxon>
    </lineage>
</organism>
<dbReference type="Gene3D" id="3.40.30.10">
    <property type="entry name" value="Glutaredoxin"/>
    <property type="match status" value="1"/>
</dbReference>
<dbReference type="Gene3D" id="3.40.30.80">
    <property type="match status" value="1"/>
</dbReference>
<dbReference type="InterPro" id="IPR012336">
    <property type="entry name" value="Thioredoxin-like_fold"/>
</dbReference>
<dbReference type="Pfam" id="PF13192">
    <property type="entry name" value="Thioredoxin_3"/>
    <property type="match status" value="1"/>
</dbReference>
<reference evidence="4" key="1">
    <citation type="submission" date="2021-04" db="EMBL/GenBank/DDBJ databases">
        <authorList>
            <person name="Postec A."/>
        </authorList>
    </citation>
    <scope>NUCLEOTIDE SEQUENCE</scope>
    <source>
        <strain evidence="4">F1F22</strain>
    </source>
</reference>
<keyword evidence="1" id="KW-1015">Disulfide bond</keyword>
<dbReference type="CDD" id="cd02973">
    <property type="entry name" value="TRX_GRX_like"/>
    <property type="match status" value="1"/>
</dbReference>
<dbReference type="AlphaFoldDB" id="A0AAX3BFD7"/>
<protein>
    <recommendedName>
        <fullName evidence="2">Thioredoxin</fullName>
    </recommendedName>
</protein>
<keyword evidence="5" id="KW-1185">Reference proteome</keyword>
<dbReference type="NCBIfam" id="TIGR01068">
    <property type="entry name" value="thioredoxin"/>
    <property type="match status" value="1"/>
</dbReference>
<dbReference type="PROSITE" id="PS51352">
    <property type="entry name" value="THIOREDOXIN_2"/>
    <property type="match status" value="1"/>
</dbReference>
<dbReference type="Pfam" id="PF00085">
    <property type="entry name" value="Thioredoxin"/>
    <property type="match status" value="1"/>
</dbReference>
<dbReference type="RefSeq" id="WP_271436232.1">
    <property type="nucleotide sequence ID" value="NZ_CP073355.1"/>
</dbReference>
<dbReference type="PROSITE" id="PS51354">
    <property type="entry name" value="GLUTAREDOXIN_2"/>
    <property type="match status" value="1"/>
</dbReference>
<gene>
    <name evidence="4" type="primary">trxA</name>
    <name evidence="4" type="ORF">KDW03_04685</name>
</gene>
<dbReference type="PANTHER" id="PTHR37170">
    <property type="entry name" value="GLUTAREDOXIN-RELATED"/>
    <property type="match status" value="1"/>
</dbReference>
<dbReference type="PROSITE" id="PS00195">
    <property type="entry name" value="GLUTAREDOXIN_1"/>
    <property type="match status" value="1"/>
</dbReference>
<dbReference type="InterPro" id="IPR005746">
    <property type="entry name" value="Thioredoxin"/>
</dbReference>
<evidence type="ECO:0000259" key="3">
    <source>
        <dbReference type="PROSITE" id="PS51352"/>
    </source>
</evidence>
<proteinExistence type="predicted"/>
<dbReference type="Proteomes" id="UP001056539">
    <property type="component" value="Chromosome"/>
</dbReference>
<dbReference type="PANTHER" id="PTHR37170:SF1">
    <property type="entry name" value="GLUTAREDOXIN-LIKE PROTEIN"/>
    <property type="match status" value="1"/>
</dbReference>
<reference evidence="4" key="2">
    <citation type="submission" date="2022-06" db="EMBL/GenBank/DDBJ databases">
        <title>Thermospira aquatica gen. nov., sp. nov.</title>
        <authorList>
            <person name="Ben Ali Gam Z."/>
            <person name="Labat M."/>
        </authorList>
    </citation>
    <scope>NUCLEOTIDE SEQUENCE</scope>
    <source>
        <strain evidence="4">F1F22</strain>
    </source>
</reference>
<evidence type="ECO:0000256" key="1">
    <source>
        <dbReference type="ARBA" id="ARBA00023157"/>
    </source>
</evidence>
<name>A0AAX3BFD7_9SPIR</name>
<dbReference type="CDD" id="cd02947">
    <property type="entry name" value="TRX_family"/>
    <property type="match status" value="1"/>
</dbReference>
<feature type="domain" description="Thioredoxin" evidence="3">
    <location>
        <begin position="215"/>
        <end position="335"/>
    </location>
</feature>
<dbReference type="InterPro" id="IPR036249">
    <property type="entry name" value="Thioredoxin-like_sf"/>
</dbReference>